<feature type="compositionally biased region" description="Low complexity" evidence="1">
    <location>
        <begin position="317"/>
        <end position="330"/>
    </location>
</feature>
<organism evidence="2 3">
    <name type="scientific">Petrolisthes cinctipes</name>
    <name type="common">Flat porcelain crab</name>
    <dbReference type="NCBI Taxonomy" id="88211"/>
    <lineage>
        <taxon>Eukaryota</taxon>
        <taxon>Metazoa</taxon>
        <taxon>Ecdysozoa</taxon>
        <taxon>Arthropoda</taxon>
        <taxon>Crustacea</taxon>
        <taxon>Multicrustacea</taxon>
        <taxon>Malacostraca</taxon>
        <taxon>Eumalacostraca</taxon>
        <taxon>Eucarida</taxon>
        <taxon>Decapoda</taxon>
        <taxon>Pleocyemata</taxon>
        <taxon>Anomura</taxon>
        <taxon>Galatheoidea</taxon>
        <taxon>Porcellanidae</taxon>
        <taxon>Petrolisthes</taxon>
    </lineage>
</organism>
<evidence type="ECO:0000313" key="2">
    <source>
        <dbReference type="EMBL" id="KAK3859790.1"/>
    </source>
</evidence>
<proteinExistence type="predicted"/>
<comment type="caution">
    <text evidence="2">The sequence shown here is derived from an EMBL/GenBank/DDBJ whole genome shotgun (WGS) entry which is preliminary data.</text>
</comment>
<dbReference type="EMBL" id="JAWQEG010004915">
    <property type="protein sequence ID" value="KAK3859790.1"/>
    <property type="molecule type" value="Genomic_DNA"/>
</dbReference>
<keyword evidence="3" id="KW-1185">Reference proteome</keyword>
<evidence type="ECO:0000256" key="1">
    <source>
        <dbReference type="SAM" id="MobiDB-lite"/>
    </source>
</evidence>
<feature type="compositionally biased region" description="Basic and acidic residues" evidence="1">
    <location>
        <begin position="183"/>
        <end position="195"/>
    </location>
</feature>
<feature type="compositionally biased region" description="Low complexity" evidence="1">
    <location>
        <begin position="209"/>
        <end position="221"/>
    </location>
</feature>
<feature type="compositionally biased region" description="Low complexity" evidence="1">
    <location>
        <begin position="253"/>
        <end position="277"/>
    </location>
</feature>
<name>A0AAE1EQZ6_PETCI</name>
<protein>
    <submittedName>
        <fullName evidence="2">Uncharacterized protein</fullName>
    </submittedName>
</protein>
<feature type="region of interest" description="Disordered" evidence="1">
    <location>
        <begin position="183"/>
        <end position="226"/>
    </location>
</feature>
<reference evidence="2" key="1">
    <citation type="submission" date="2023-10" db="EMBL/GenBank/DDBJ databases">
        <title>Genome assemblies of two species of porcelain crab, Petrolisthes cinctipes and Petrolisthes manimaculis (Anomura: Porcellanidae).</title>
        <authorList>
            <person name="Angst P."/>
        </authorList>
    </citation>
    <scope>NUCLEOTIDE SEQUENCE</scope>
    <source>
        <strain evidence="2">PB745_01</strain>
        <tissue evidence="2">Gill</tissue>
    </source>
</reference>
<accession>A0AAE1EQZ6</accession>
<gene>
    <name evidence="2" type="ORF">Pcinc_034116</name>
</gene>
<sequence length="419" mass="45709">MPHRHSLIARPKGLPGYAPGVWCAVCGKTAASTGTVSCVTPGCPNVCHHHCFSDTTQQNFTCEDVGALRHLLGIQDAITYVPDTQDPIHSPPPSISDAETDLNQLEKTDLIEIIQKLRRENLKYKRTLGQFDTTVKNIAEIRDSQVTVLKFIDHITATQINLNDITVTSTATSARGKTIDKDWTQHTAQHTESRDWWTSGKPRQLQRCSTDIDTTSTQTDSPTPPSAIILLAPVTIEETQQIPPAPELALPVDSTSPADPAPSPRTSRPTPKSRNTTATISDNRSANPTPAYRKKPCPSAPARRSASGHRTRRDNPRQSSSQNTRTSGSSPLDLGIQKPNTNLYIPLNSPTQPGTMTTNQPMQKKLTLISANVRGLQTNIGDLIHSYVIPYTPDVIATVETFLNPTIPTNFGHIQGYSG</sequence>
<evidence type="ECO:0000313" key="3">
    <source>
        <dbReference type="Proteomes" id="UP001286313"/>
    </source>
</evidence>
<dbReference type="AlphaFoldDB" id="A0AAE1EQZ6"/>
<feature type="region of interest" description="Disordered" evidence="1">
    <location>
        <begin position="247"/>
        <end position="341"/>
    </location>
</feature>
<feature type="compositionally biased region" description="Polar residues" evidence="1">
    <location>
        <begin position="278"/>
        <end position="288"/>
    </location>
</feature>
<dbReference type="Proteomes" id="UP001286313">
    <property type="component" value="Unassembled WGS sequence"/>
</dbReference>